<name>A0ABY3BIK0_9HYPH</name>
<dbReference type="EMBL" id="SGNZ01000030">
    <property type="protein sequence ID" value="TRA82877.1"/>
    <property type="molecule type" value="Genomic_DNA"/>
</dbReference>
<keyword evidence="2" id="KW-1185">Reference proteome</keyword>
<organism evidence="1 2">
    <name type="scientific">Agrobacterium salinitolerans</name>
    <dbReference type="NCBI Taxonomy" id="1183413"/>
    <lineage>
        <taxon>Bacteria</taxon>
        <taxon>Pseudomonadati</taxon>
        <taxon>Pseudomonadota</taxon>
        <taxon>Alphaproteobacteria</taxon>
        <taxon>Hyphomicrobiales</taxon>
        <taxon>Rhizobiaceae</taxon>
        <taxon>Rhizobium/Agrobacterium group</taxon>
        <taxon>Agrobacterium</taxon>
    </lineage>
</organism>
<comment type="caution">
    <text evidence="1">The sequence shown here is derived from an EMBL/GenBank/DDBJ whole genome shotgun (WGS) entry which is preliminary data.</text>
</comment>
<dbReference type="Proteomes" id="UP000319481">
    <property type="component" value="Unassembled WGS sequence"/>
</dbReference>
<accession>A0ABY3BIK0</accession>
<sequence>MGLYEMYVLATRADTALMRRRLARSLYARAKLRNRKLKKQYLRNQKESFDSMVDMNRVGQLRSGWLPQTYIYIITNVKNIKYMRWWIVYF</sequence>
<evidence type="ECO:0000313" key="1">
    <source>
        <dbReference type="EMBL" id="TRA82877.1"/>
    </source>
</evidence>
<reference evidence="1 2" key="1">
    <citation type="journal article" date="2019" name="Appl. Microbiol. Biotechnol.">
        <title>Differential efficiency of wild type rhizogenic strains for rol gene transformation of plants.</title>
        <authorList>
            <person name="Desmet S."/>
            <person name="De Keyser E."/>
            <person name="Van Vaerenbergh J."/>
            <person name="Baeyen S."/>
            <person name="Van Huylenbroeck J."/>
            <person name="Geelen D."/>
            <person name="Dhooghe E."/>
        </authorList>
    </citation>
    <scope>NUCLEOTIDE SEQUENCE [LARGE SCALE GENOMIC DNA]</scope>
    <source>
        <strain evidence="1 2">GBBC3283</strain>
    </source>
</reference>
<protein>
    <submittedName>
        <fullName evidence="1">Uncharacterized protein</fullName>
    </submittedName>
</protein>
<gene>
    <name evidence="1" type="ORF">EXN23_25765</name>
</gene>
<evidence type="ECO:0000313" key="2">
    <source>
        <dbReference type="Proteomes" id="UP000319481"/>
    </source>
</evidence>
<proteinExistence type="predicted"/>